<evidence type="ECO:0000313" key="6">
    <source>
        <dbReference type="EMBL" id="PCE63762.1"/>
    </source>
</evidence>
<dbReference type="GO" id="GO:0030378">
    <property type="term" value="F:serine racemase activity"/>
    <property type="evidence" value="ECO:0007669"/>
    <property type="project" value="TreeGrafter"/>
</dbReference>
<feature type="domain" description="Tryptophan synthase beta chain-like PALP" evidence="5">
    <location>
        <begin position="18"/>
        <end position="304"/>
    </location>
</feature>
<reference evidence="6 7" key="1">
    <citation type="submission" date="2017-04" db="EMBL/GenBank/DDBJ databases">
        <title>A new member of the family Flavobacteriaceae isolated from ascidians.</title>
        <authorList>
            <person name="Chen L."/>
        </authorList>
    </citation>
    <scope>NUCLEOTIDE SEQUENCE [LARGE SCALE GENOMIC DNA]</scope>
    <source>
        <strain evidence="6 7">HQA918</strain>
    </source>
</reference>
<dbReference type="AlphaFoldDB" id="A0A2A4G7N8"/>
<dbReference type="OrthoDB" id="9811476at2"/>
<dbReference type="GO" id="GO:0000287">
    <property type="term" value="F:magnesium ion binding"/>
    <property type="evidence" value="ECO:0007669"/>
    <property type="project" value="TreeGrafter"/>
</dbReference>
<dbReference type="SUPFAM" id="SSF53686">
    <property type="entry name" value="Tryptophan synthase beta subunit-like PLP-dependent enzymes"/>
    <property type="match status" value="1"/>
</dbReference>
<name>A0A2A4G7N8_9FLAO</name>
<evidence type="ECO:0000256" key="3">
    <source>
        <dbReference type="ARBA" id="ARBA00022898"/>
    </source>
</evidence>
<comment type="caution">
    <text evidence="6">The sequence shown here is derived from an EMBL/GenBank/DDBJ whole genome shotgun (WGS) entry which is preliminary data.</text>
</comment>
<keyword evidence="4" id="KW-0456">Lyase</keyword>
<dbReference type="GO" id="GO:0003941">
    <property type="term" value="F:L-serine ammonia-lyase activity"/>
    <property type="evidence" value="ECO:0007669"/>
    <property type="project" value="TreeGrafter"/>
</dbReference>
<dbReference type="PANTHER" id="PTHR43050:SF1">
    <property type="entry name" value="SERINE RACEMASE"/>
    <property type="match status" value="1"/>
</dbReference>
<dbReference type="InterPro" id="IPR001926">
    <property type="entry name" value="TrpB-like_PALP"/>
</dbReference>
<keyword evidence="7" id="KW-1185">Reference proteome</keyword>
<comment type="similarity">
    <text evidence="2">Belongs to the serine/threonine dehydratase family.</text>
</comment>
<dbReference type="Proteomes" id="UP000219559">
    <property type="component" value="Unassembled WGS sequence"/>
</dbReference>
<dbReference type="GO" id="GO:0018114">
    <property type="term" value="F:threonine racemase activity"/>
    <property type="evidence" value="ECO:0007669"/>
    <property type="project" value="TreeGrafter"/>
</dbReference>
<dbReference type="PANTHER" id="PTHR43050">
    <property type="entry name" value="SERINE / THREONINE RACEMASE FAMILY MEMBER"/>
    <property type="match status" value="1"/>
</dbReference>
<dbReference type="EMBL" id="NBWU01000004">
    <property type="protein sequence ID" value="PCE63762.1"/>
    <property type="molecule type" value="Genomic_DNA"/>
</dbReference>
<accession>A0A2A4G7N8</accession>
<dbReference type="GO" id="GO:0070179">
    <property type="term" value="P:D-serine biosynthetic process"/>
    <property type="evidence" value="ECO:0007669"/>
    <property type="project" value="TreeGrafter"/>
</dbReference>
<dbReference type="Pfam" id="PF00291">
    <property type="entry name" value="PALP"/>
    <property type="match status" value="1"/>
</dbReference>
<protein>
    <submittedName>
        <fullName evidence="6">Serine dehydratase</fullName>
    </submittedName>
</protein>
<comment type="cofactor">
    <cofactor evidence="1">
        <name>pyridoxal 5'-phosphate</name>
        <dbReference type="ChEBI" id="CHEBI:597326"/>
    </cofactor>
</comment>
<organism evidence="6 7">
    <name type="scientific">Sediminicola luteus</name>
    <dbReference type="NCBI Taxonomy" id="319238"/>
    <lineage>
        <taxon>Bacteria</taxon>
        <taxon>Pseudomonadati</taxon>
        <taxon>Bacteroidota</taxon>
        <taxon>Flavobacteriia</taxon>
        <taxon>Flavobacteriales</taxon>
        <taxon>Flavobacteriaceae</taxon>
        <taxon>Sediminicola</taxon>
    </lineage>
</organism>
<evidence type="ECO:0000256" key="4">
    <source>
        <dbReference type="ARBA" id="ARBA00023239"/>
    </source>
</evidence>
<evidence type="ECO:0000259" key="5">
    <source>
        <dbReference type="Pfam" id="PF00291"/>
    </source>
</evidence>
<keyword evidence="3" id="KW-0663">Pyridoxal phosphate</keyword>
<proteinExistence type="inferred from homology"/>
<dbReference type="InterPro" id="IPR036052">
    <property type="entry name" value="TrpB-like_PALP_sf"/>
</dbReference>
<dbReference type="GO" id="GO:0005524">
    <property type="term" value="F:ATP binding"/>
    <property type="evidence" value="ECO:0007669"/>
    <property type="project" value="TreeGrafter"/>
</dbReference>
<sequence>MSPITKERLETIHLRMLPFVHNTPILTSATINRICDAQVYFKCENFQKMGAFKMRGALNAILSLPESERKNGVVTHSSGNFAQAVSLAAKNLQVPAYIVMPETAPIVKKEAVLGYGGQITECTPTLEAREQTSKTIMDRTGATFIHPSNDMDVILGNATAAMELIEVHPDLDWVLCPVGGGGLIAGTALAVNTFTDSCKTWGGEPLNADDAYRSMISGKIETNTNPQTIADGLKTQLGHLNFPIIQEYVSGITRVSETEIKNAMRLLWERMKIVVEPSSAVALAAILKETDAIKGKKVGIILSGGNVDLGKLPFQ</sequence>
<dbReference type="RefSeq" id="WP_097442478.1">
    <property type="nucleotide sequence ID" value="NZ_NBWU01000004.1"/>
</dbReference>
<dbReference type="GO" id="GO:0030170">
    <property type="term" value="F:pyridoxal phosphate binding"/>
    <property type="evidence" value="ECO:0007669"/>
    <property type="project" value="TreeGrafter"/>
</dbReference>
<dbReference type="FunFam" id="3.40.50.1100:FF:000007">
    <property type="entry name" value="L-threonine dehydratase catabolic TdcB"/>
    <property type="match status" value="1"/>
</dbReference>
<evidence type="ECO:0000256" key="1">
    <source>
        <dbReference type="ARBA" id="ARBA00001933"/>
    </source>
</evidence>
<dbReference type="Gene3D" id="3.40.50.1100">
    <property type="match status" value="2"/>
</dbReference>
<dbReference type="CDD" id="cd01562">
    <property type="entry name" value="Thr-dehyd"/>
    <property type="match status" value="1"/>
</dbReference>
<gene>
    <name evidence="6" type="ORF">B7P33_10835</name>
</gene>
<evidence type="ECO:0000256" key="2">
    <source>
        <dbReference type="ARBA" id="ARBA00010869"/>
    </source>
</evidence>
<evidence type="ECO:0000313" key="7">
    <source>
        <dbReference type="Proteomes" id="UP000219559"/>
    </source>
</evidence>